<dbReference type="RefSeq" id="WP_356581033.1">
    <property type="nucleotide sequence ID" value="NZ_JBEXZO010000070.1"/>
</dbReference>
<evidence type="ECO:0000256" key="1">
    <source>
        <dbReference type="SAM" id="MobiDB-lite"/>
    </source>
</evidence>
<organism evidence="2 3">
    <name type="scientific">Streptomyces lavendulocolor</name>
    <dbReference type="NCBI Taxonomy" id="67316"/>
    <lineage>
        <taxon>Bacteria</taxon>
        <taxon>Bacillati</taxon>
        <taxon>Actinomycetota</taxon>
        <taxon>Actinomycetes</taxon>
        <taxon>Kitasatosporales</taxon>
        <taxon>Streptomycetaceae</taxon>
        <taxon>Streptomyces</taxon>
    </lineage>
</organism>
<keyword evidence="3" id="KW-1185">Reference proteome</keyword>
<feature type="region of interest" description="Disordered" evidence="1">
    <location>
        <begin position="20"/>
        <end position="57"/>
    </location>
</feature>
<reference evidence="2 3" key="1">
    <citation type="submission" date="2024-06" db="EMBL/GenBank/DDBJ databases">
        <title>The Natural Products Discovery Center: Release of the First 8490 Sequenced Strains for Exploring Actinobacteria Biosynthetic Diversity.</title>
        <authorList>
            <person name="Kalkreuter E."/>
            <person name="Kautsar S.A."/>
            <person name="Yang D."/>
            <person name="Bader C.D."/>
            <person name="Teijaro C.N."/>
            <person name="Fluegel L."/>
            <person name="Davis C.M."/>
            <person name="Simpson J.R."/>
            <person name="Lauterbach L."/>
            <person name="Steele A.D."/>
            <person name="Gui C."/>
            <person name="Meng S."/>
            <person name="Li G."/>
            <person name="Viehrig K."/>
            <person name="Ye F."/>
            <person name="Su P."/>
            <person name="Kiefer A.F."/>
            <person name="Nichols A."/>
            <person name="Cepeda A.J."/>
            <person name="Yan W."/>
            <person name="Fan B."/>
            <person name="Jiang Y."/>
            <person name="Adhikari A."/>
            <person name="Zheng C.-J."/>
            <person name="Schuster L."/>
            <person name="Cowan T.M."/>
            <person name="Smanski M.J."/>
            <person name="Chevrette M.G."/>
            <person name="De Carvalho L.P.S."/>
            <person name="Shen B."/>
        </authorList>
    </citation>
    <scope>NUCLEOTIDE SEQUENCE [LARGE SCALE GENOMIC DNA]</scope>
    <source>
        <strain evidence="2 3">NPDC006337</strain>
    </source>
</reference>
<comment type="caution">
    <text evidence="2">The sequence shown here is derived from an EMBL/GenBank/DDBJ whole genome shotgun (WGS) entry which is preliminary data.</text>
</comment>
<proteinExistence type="predicted"/>
<gene>
    <name evidence="2" type="ORF">ABZ508_10580</name>
</gene>
<evidence type="ECO:0000313" key="2">
    <source>
        <dbReference type="EMBL" id="MEU0707803.1"/>
    </source>
</evidence>
<dbReference type="EMBL" id="JBEXZR010000006">
    <property type="protein sequence ID" value="MEU0707803.1"/>
    <property type="molecule type" value="Genomic_DNA"/>
</dbReference>
<protein>
    <submittedName>
        <fullName evidence="2">Uncharacterized protein</fullName>
    </submittedName>
</protein>
<name>A0ABV2W2N5_9ACTN</name>
<accession>A0ABV2W2N5</accession>
<dbReference type="Proteomes" id="UP001550378">
    <property type="component" value="Unassembled WGS sequence"/>
</dbReference>
<sequence>MSATSFDQHVNEALALLAPARRPVTATGPARSASVPQRGRARLALVRRPISREGSEQ</sequence>
<evidence type="ECO:0000313" key="3">
    <source>
        <dbReference type="Proteomes" id="UP001550378"/>
    </source>
</evidence>